<dbReference type="GO" id="GO:0009570">
    <property type="term" value="C:chloroplast stroma"/>
    <property type="evidence" value="ECO:0007669"/>
    <property type="project" value="TreeGrafter"/>
</dbReference>
<dbReference type="Proteomes" id="UP000237000">
    <property type="component" value="Unassembled WGS sequence"/>
</dbReference>
<evidence type="ECO:0000313" key="3">
    <source>
        <dbReference type="Proteomes" id="UP000237000"/>
    </source>
</evidence>
<dbReference type="PANTHER" id="PTHR47265">
    <property type="entry name" value="IRON-SULFUR ASSEMBLY PROTEIN ISCA, CHLOROPLASTIC"/>
    <property type="match status" value="1"/>
</dbReference>
<dbReference type="SUPFAM" id="SSF89360">
    <property type="entry name" value="HesB-like domain"/>
    <property type="match status" value="1"/>
</dbReference>
<dbReference type="EMBL" id="JXTC01000144">
    <property type="protein sequence ID" value="PON85660.1"/>
    <property type="molecule type" value="Genomic_DNA"/>
</dbReference>
<dbReference type="InterPro" id="IPR031108">
    <property type="entry name" value="IscA_plant_cyanobact"/>
</dbReference>
<dbReference type="GO" id="GO:0030674">
    <property type="term" value="F:protein-macromolecule adaptor activity"/>
    <property type="evidence" value="ECO:0007669"/>
    <property type="project" value="TreeGrafter"/>
</dbReference>
<comment type="caution">
    <text evidence="2">The sequence shown here is derived from an EMBL/GenBank/DDBJ whole genome shotgun (WGS) entry which is preliminary data.</text>
</comment>
<dbReference type="InterPro" id="IPR017870">
    <property type="entry name" value="FeS_cluster_insertion_CS"/>
</dbReference>
<dbReference type="OrthoDB" id="333486at2759"/>
<dbReference type="STRING" id="63057.A0A2P5EJD2"/>
<name>A0A2P5EJD2_TREOI</name>
<accession>A0A2P5EJD2</accession>
<evidence type="ECO:0000259" key="1">
    <source>
        <dbReference type="Pfam" id="PF01521"/>
    </source>
</evidence>
<feature type="domain" description="Core" evidence="1">
    <location>
        <begin position="78"/>
        <end position="122"/>
    </location>
</feature>
<dbReference type="Pfam" id="PF01521">
    <property type="entry name" value="Fe-S_biosyn"/>
    <property type="match status" value="1"/>
</dbReference>
<dbReference type="InParanoid" id="A0A2P5EJD2"/>
<gene>
    <name evidence="2" type="ORF">TorRG33x02_185160</name>
</gene>
<dbReference type="PANTHER" id="PTHR47265:SF1">
    <property type="entry name" value="IRON-SULFUR ASSEMBLY PROTEIN ISCA, CHLOROPLASTIC"/>
    <property type="match status" value="1"/>
</dbReference>
<sequence length="128" mass="14205">MSRTKTTRTFVKTLTALNIKDNARCTRRIIEKAIHDGMRNMQMKGRRITKKGMNNRQLISVGARWQIPAAASSYVNGEFVTVCDPKSLLFLFGMQLDYSDALIGGGFSFKNPNATQTCGCGKSFAAEM</sequence>
<dbReference type="InterPro" id="IPR035903">
    <property type="entry name" value="HesB-like_dom_sf"/>
</dbReference>
<evidence type="ECO:0000313" key="2">
    <source>
        <dbReference type="EMBL" id="PON85660.1"/>
    </source>
</evidence>
<proteinExistence type="predicted"/>
<protein>
    <submittedName>
        <fullName evidence="2">FeS assembly protein IscA-like</fullName>
    </submittedName>
</protein>
<dbReference type="GO" id="GO:0016226">
    <property type="term" value="P:iron-sulfur cluster assembly"/>
    <property type="evidence" value="ECO:0007669"/>
    <property type="project" value="InterPro"/>
</dbReference>
<reference evidence="3" key="1">
    <citation type="submission" date="2016-06" db="EMBL/GenBank/DDBJ databases">
        <title>Parallel loss of symbiosis genes in relatives of nitrogen-fixing non-legume Parasponia.</title>
        <authorList>
            <person name="Van Velzen R."/>
            <person name="Holmer R."/>
            <person name="Bu F."/>
            <person name="Rutten L."/>
            <person name="Van Zeijl A."/>
            <person name="Liu W."/>
            <person name="Santuari L."/>
            <person name="Cao Q."/>
            <person name="Sharma T."/>
            <person name="Shen D."/>
            <person name="Roswanjaya Y."/>
            <person name="Wardhani T."/>
            <person name="Kalhor M.S."/>
            <person name="Jansen J."/>
            <person name="Van den Hoogen J."/>
            <person name="Gungor B."/>
            <person name="Hartog M."/>
            <person name="Hontelez J."/>
            <person name="Verver J."/>
            <person name="Yang W.-C."/>
            <person name="Schijlen E."/>
            <person name="Repin R."/>
            <person name="Schilthuizen M."/>
            <person name="Schranz E."/>
            <person name="Heidstra R."/>
            <person name="Miyata K."/>
            <person name="Fedorova E."/>
            <person name="Kohlen W."/>
            <person name="Bisseling T."/>
            <person name="Smit S."/>
            <person name="Geurts R."/>
        </authorList>
    </citation>
    <scope>NUCLEOTIDE SEQUENCE [LARGE SCALE GENOMIC DNA]</scope>
    <source>
        <strain evidence="3">cv. RG33-2</strain>
    </source>
</reference>
<keyword evidence="3" id="KW-1185">Reference proteome</keyword>
<dbReference type="PROSITE" id="PS01152">
    <property type="entry name" value="HESB"/>
    <property type="match status" value="1"/>
</dbReference>
<dbReference type="Gene3D" id="2.60.300.12">
    <property type="entry name" value="HesB-like domain"/>
    <property type="match status" value="1"/>
</dbReference>
<dbReference type="GO" id="GO:0051536">
    <property type="term" value="F:iron-sulfur cluster binding"/>
    <property type="evidence" value="ECO:0007669"/>
    <property type="project" value="InterPro"/>
</dbReference>
<dbReference type="AlphaFoldDB" id="A0A2P5EJD2"/>
<dbReference type="InterPro" id="IPR000361">
    <property type="entry name" value="ATAP_core_dom"/>
</dbReference>
<organism evidence="2 3">
    <name type="scientific">Trema orientale</name>
    <name type="common">Charcoal tree</name>
    <name type="synonym">Celtis orientalis</name>
    <dbReference type="NCBI Taxonomy" id="63057"/>
    <lineage>
        <taxon>Eukaryota</taxon>
        <taxon>Viridiplantae</taxon>
        <taxon>Streptophyta</taxon>
        <taxon>Embryophyta</taxon>
        <taxon>Tracheophyta</taxon>
        <taxon>Spermatophyta</taxon>
        <taxon>Magnoliopsida</taxon>
        <taxon>eudicotyledons</taxon>
        <taxon>Gunneridae</taxon>
        <taxon>Pentapetalae</taxon>
        <taxon>rosids</taxon>
        <taxon>fabids</taxon>
        <taxon>Rosales</taxon>
        <taxon>Cannabaceae</taxon>
        <taxon>Trema</taxon>
    </lineage>
</organism>